<accession>A0A1H7WI78</accession>
<dbReference type="eggNOG" id="ENOG503444I">
    <property type="taxonomic scope" value="Bacteria"/>
</dbReference>
<evidence type="ECO:0008006" key="3">
    <source>
        <dbReference type="Google" id="ProtNLM"/>
    </source>
</evidence>
<name>A0A1H7WI78_STRJI</name>
<keyword evidence="2" id="KW-1185">Reference proteome</keyword>
<evidence type="ECO:0000313" key="1">
    <source>
        <dbReference type="EMBL" id="SEM21200.1"/>
    </source>
</evidence>
<proteinExistence type="predicted"/>
<dbReference type="AlphaFoldDB" id="A0A1H7WI78"/>
<organism evidence="1 2">
    <name type="scientific">Streptacidiphilus jiangxiensis</name>
    <dbReference type="NCBI Taxonomy" id="235985"/>
    <lineage>
        <taxon>Bacteria</taxon>
        <taxon>Bacillati</taxon>
        <taxon>Actinomycetota</taxon>
        <taxon>Actinomycetes</taxon>
        <taxon>Kitasatosporales</taxon>
        <taxon>Streptomycetaceae</taxon>
        <taxon>Streptacidiphilus</taxon>
    </lineage>
</organism>
<reference evidence="2" key="1">
    <citation type="submission" date="2016-10" db="EMBL/GenBank/DDBJ databases">
        <authorList>
            <person name="Varghese N."/>
        </authorList>
    </citation>
    <scope>NUCLEOTIDE SEQUENCE [LARGE SCALE GENOMIC DNA]</scope>
    <source>
        <strain evidence="2">DSM 45096 / BCRC 16803 / CGMCC 4.1857 / CIP 109030 / JCM 12277 / KCTC 19219 / NBRC 100920 / 33214</strain>
    </source>
</reference>
<protein>
    <recommendedName>
        <fullName evidence="3">Phytoene synthase</fullName>
    </recommendedName>
</protein>
<dbReference type="InterPro" id="IPR008949">
    <property type="entry name" value="Isoprenoid_synthase_dom_sf"/>
</dbReference>
<evidence type="ECO:0000313" key="2">
    <source>
        <dbReference type="Proteomes" id="UP000183015"/>
    </source>
</evidence>
<sequence length="301" mass="31450">MAPVLARQPDTDTVHAGLHATLRAWSAKGGHLVAAYCRASGVPFTRHAAEVTALGCAFARLYDDLLDDSAGTGFAERAGLLFAHRPWTPAGPLEALAGDLFHTLERRLGRRPDDPLYAALTAVHYYQCRSARQTSPLVTRAELEEVTWGKGAATLTVLFSLARPRMGAQERAAVAELGAALQLCDDHHDRDADAALGIATLPGVGACDPAGLVERLAAAQARLAGVHGPRAARRVVDEAHVFLLLSTVGRAASRLRAAARSDAPSHAAGAPGSAGRTPGNAWAALLLRGRSAVAPADRRGA</sequence>
<dbReference type="EMBL" id="FOAZ01000020">
    <property type="protein sequence ID" value="SEM21200.1"/>
    <property type="molecule type" value="Genomic_DNA"/>
</dbReference>
<dbReference type="Proteomes" id="UP000183015">
    <property type="component" value="Unassembled WGS sequence"/>
</dbReference>
<dbReference type="STRING" id="235985.SAMN05414137_120180"/>
<gene>
    <name evidence="1" type="ORF">SAMN05414137_120180</name>
</gene>
<dbReference type="SUPFAM" id="SSF48576">
    <property type="entry name" value="Terpenoid synthases"/>
    <property type="match status" value="1"/>
</dbReference>